<dbReference type="EMBL" id="AP013068">
    <property type="protein sequence ID" value="BAN47526.1"/>
    <property type="molecule type" value="Genomic_DNA"/>
</dbReference>
<name>S6ATN7_METRE</name>
<evidence type="ECO:0000313" key="1">
    <source>
        <dbReference type="EMBL" id="BAN47526.1"/>
    </source>
</evidence>
<proteinExistence type="predicted"/>
<dbReference type="RefSeq" id="WP_016491728.1">
    <property type="nucleotide sequence ID" value="NC_021499.1"/>
</dbReference>
<protein>
    <submittedName>
        <fullName evidence="1">Uncharacterized protein</fullName>
    </submittedName>
</protein>
<dbReference type="STRING" id="1245471.PCA10_17940"/>
<dbReference type="OrthoDB" id="1889202at2"/>
<dbReference type="KEGG" id="pre:PCA10_17940"/>
<dbReference type="HOGENOM" id="CLU_733341_0_0_6"/>
<dbReference type="Proteomes" id="UP000015503">
    <property type="component" value="Chromosome"/>
</dbReference>
<organism evidence="1 2">
    <name type="scientific">Metapseudomonas resinovorans NBRC 106553</name>
    <dbReference type="NCBI Taxonomy" id="1245471"/>
    <lineage>
        <taxon>Bacteria</taxon>
        <taxon>Pseudomonadati</taxon>
        <taxon>Pseudomonadota</taxon>
        <taxon>Gammaproteobacteria</taxon>
        <taxon>Pseudomonadales</taxon>
        <taxon>Pseudomonadaceae</taxon>
        <taxon>Metapseudomonas</taxon>
    </lineage>
</organism>
<evidence type="ECO:0000313" key="2">
    <source>
        <dbReference type="Proteomes" id="UP000015503"/>
    </source>
</evidence>
<accession>S6ATN7</accession>
<gene>
    <name evidence="1" type="ORF">PCA10_17940</name>
</gene>
<reference evidence="1 2" key="1">
    <citation type="journal article" date="2013" name="Genome Announc.">
        <title>Complete Genome Sequence of the Carbazole Degrader Pseudomonas resinovorans Strain CA10 (NBRC 106553).</title>
        <authorList>
            <person name="Shintani M."/>
            <person name="Hosoyama A."/>
            <person name="Ohji S."/>
            <person name="Tsuchikane K."/>
            <person name="Takarada H."/>
            <person name="Yamazoe A."/>
            <person name="Fujita N."/>
            <person name="Nojiri H."/>
        </authorList>
    </citation>
    <scope>NUCLEOTIDE SEQUENCE [LARGE SCALE GENOMIC DNA]</scope>
    <source>
        <strain evidence="1 2">NBRC 106553</strain>
    </source>
</reference>
<sequence length="377" mass="44087">MGLIMRLGGVYETRGDSSSKYISYLDIEHISTTLNKIIKTLKIKTITFYIDEWEKLYYENDAQKFLANYINKIIDNPIYFWIAYVPYRGTLHPLSIGNDLQHRIDLDESLIYESDQQSCIKYFQDFIDKRLQHHLHRPDISNSVLINNKKNFELLIMGSMGNPRDFGTILVHAWSEFVAYRSMPLKRGGAFQYVSASMIKDAIKSDGEKKLLNFNSTPHAMAAWRDLEDFAIRNKTSHVAVEETPENHSALAEIDFSELIYQRLLHKRMDRVSAKESSIKNKLSIYALSYSCTYDHHQRDKKFQFITRYEDIHNRVRRYIYDPCKIIKQRKLTEGEMFPCRTCGFEITPKMKHAWERNTCPGCGNAITQREAEESAS</sequence>
<keyword evidence="2" id="KW-1185">Reference proteome</keyword>
<dbReference type="AlphaFoldDB" id="S6ATN7"/>